<dbReference type="InterPro" id="IPR046905">
    <property type="entry name" value="ABC-3C_MC1"/>
</dbReference>
<accession>A0A368W7V2</accession>
<gene>
    <name evidence="1" type="ORF">DFP97_101408</name>
</gene>
<proteinExistence type="predicted"/>
<dbReference type="AlphaFoldDB" id="A0A368W7V2"/>
<reference evidence="1 2" key="1">
    <citation type="submission" date="2018-07" db="EMBL/GenBank/DDBJ databases">
        <title>Genomic Encyclopedia of Type Strains, Phase III (KMG-III): the genomes of soil and plant-associated and newly described type strains.</title>
        <authorList>
            <person name="Whitman W."/>
        </authorList>
    </citation>
    <scope>NUCLEOTIDE SEQUENCE [LARGE SCALE GENOMIC DNA]</scope>
    <source>
        <strain evidence="1 2">CECT 7506</strain>
    </source>
</reference>
<evidence type="ECO:0000313" key="1">
    <source>
        <dbReference type="EMBL" id="RCW52062.1"/>
    </source>
</evidence>
<evidence type="ECO:0000313" key="2">
    <source>
        <dbReference type="Proteomes" id="UP000252415"/>
    </source>
</evidence>
<name>A0A368W7V2_9BACL</name>
<dbReference type="EMBL" id="QPJD01000001">
    <property type="protein sequence ID" value="RCW52062.1"/>
    <property type="molecule type" value="Genomic_DNA"/>
</dbReference>
<comment type="caution">
    <text evidence="1">The sequence shown here is derived from an EMBL/GenBank/DDBJ whole genome shotgun (WGS) entry which is preliminary data.</text>
</comment>
<dbReference type="RefSeq" id="WP_114378280.1">
    <property type="nucleotide sequence ID" value="NZ_QPJD01000001.1"/>
</dbReference>
<keyword evidence="2" id="KW-1185">Reference proteome</keyword>
<protein>
    <submittedName>
        <fullName evidence="1">Uncharacterized protein</fullName>
    </submittedName>
</protein>
<sequence>MINSLLAFFEKQTDLNLESKLEYGRRKAVYISDEQMYAVCIYKNLSELTSYWKEDANHIAIDVQGRLRGNLHDLRWDMYMILLLETDQIDAREKKKIENDRSYFRKIVITSRDERPEKKLPIYLELGVQDTLLFEEKDFLMELKGILKNETVEILGSNFFESSKMQNSILLLEALLSKGKGEQH</sequence>
<dbReference type="OrthoDB" id="2967914at2"/>
<dbReference type="Proteomes" id="UP000252415">
    <property type="component" value="Unassembled WGS sequence"/>
</dbReference>
<organism evidence="1 2">
    <name type="scientific">Paenibacillus prosopidis</name>
    <dbReference type="NCBI Taxonomy" id="630520"/>
    <lineage>
        <taxon>Bacteria</taxon>
        <taxon>Bacillati</taxon>
        <taxon>Bacillota</taxon>
        <taxon>Bacilli</taxon>
        <taxon>Bacillales</taxon>
        <taxon>Paenibacillaceae</taxon>
        <taxon>Paenibacillus</taxon>
    </lineage>
</organism>
<dbReference type="Pfam" id="PF20289">
    <property type="entry name" value="MComp1"/>
    <property type="match status" value="1"/>
</dbReference>